<dbReference type="EMBL" id="PVZC01000004">
    <property type="protein sequence ID" value="PRX98900.1"/>
    <property type="molecule type" value="Genomic_DNA"/>
</dbReference>
<dbReference type="Proteomes" id="UP000237846">
    <property type="component" value="Unassembled WGS sequence"/>
</dbReference>
<evidence type="ECO:0000313" key="2">
    <source>
        <dbReference type="EMBL" id="PRX98900.1"/>
    </source>
</evidence>
<evidence type="ECO:0000256" key="1">
    <source>
        <dbReference type="SAM" id="Phobius"/>
    </source>
</evidence>
<feature type="transmembrane region" description="Helical" evidence="1">
    <location>
        <begin position="143"/>
        <end position="165"/>
    </location>
</feature>
<evidence type="ECO:0000313" key="3">
    <source>
        <dbReference type="Proteomes" id="UP000237846"/>
    </source>
</evidence>
<feature type="transmembrane region" description="Helical" evidence="1">
    <location>
        <begin position="54"/>
        <end position="80"/>
    </location>
</feature>
<protein>
    <submittedName>
        <fullName evidence="2">Putative membrane protein</fullName>
    </submittedName>
</protein>
<sequence>MTPILAAAALTAATVLTGLVAGLYYSFAMSVMPGLARADDRTFLETLRHINAAILNGWFALGFVGAPVLQVVAAVAVPFVPGGAAALPWLAAAFLCYVVTLLVTFRVNVPLNNALDAGGPAEGGPADAQRRRDFEAQWVRFNVVRAVFATASLASAAGGVLAYGLGTAG</sequence>
<keyword evidence="1" id="KW-0472">Membrane</keyword>
<comment type="caution">
    <text evidence="2">The sequence shown here is derived from an EMBL/GenBank/DDBJ whole genome shotgun (WGS) entry which is preliminary data.</text>
</comment>
<name>A0A2T0Q554_9ACTN</name>
<dbReference type="Pfam" id="PF08592">
    <property type="entry name" value="Anthrone_oxy"/>
    <property type="match status" value="1"/>
</dbReference>
<dbReference type="OrthoDB" id="428263at2"/>
<dbReference type="AlphaFoldDB" id="A0A2T0Q554"/>
<accession>A0A2T0Q554</accession>
<keyword evidence="3" id="KW-1185">Reference proteome</keyword>
<proteinExistence type="predicted"/>
<reference evidence="2 3" key="1">
    <citation type="submission" date="2018-03" db="EMBL/GenBank/DDBJ databases">
        <title>Genomic Encyclopedia of Archaeal and Bacterial Type Strains, Phase II (KMG-II): from individual species to whole genera.</title>
        <authorList>
            <person name="Goeker M."/>
        </authorList>
    </citation>
    <scope>NUCLEOTIDE SEQUENCE [LARGE SCALE GENOMIC DNA]</scope>
    <source>
        <strain evidence="2 3">DSM 45601</strain>
    </source>
</reference>
<keyword evidence="1" id="KW-0812">Transmembrane</keyword>
<dbReference type="RefSeq" id="WP_106246483.1">
    <property type="nucleotide sequence ID" value="NZ_PVZC01000004.1"/>
</dbReference>
<feature type="transmembrane region" description="Helical" evidence="1">
    <location>
        <begin position="87"/>
        <end position="105"/>
    </location>
</feature>
<organism evidence="2 3">
    <name type="scientific">Allonocardiopsis opalescens</name>
    <dbReference type="NCBI Taxonomy" id="1144618"/>
    <lineage>
        <taxon>Bacteria</taxon>
        <taxon>Bacillati</taxon>
        <taxon>Actinomycetota</taxon>
        <taxon>Actinomycetes</taxon>
        <taxon>Streptosporangiales</taxon>
        <taxon>Allonocardiopsis</taxon>
    </lineage>
</organism>
<dbReference type="InterPro" id="IPR013901">
    <property type="entry name" value="Anthrone_oxy"/>
</dbReference>
<gene>
    <name evidence="2" type="ORF">CLV72_104480</name>
</gene>
<keyword evidence="1" id="KW-1133">Transmembrane helix</keyword>